<dbReference type="PROSITE" id="PS51186">
    <property type="entry name" value="GNAT"/>
    <property type="match status" value="1"/>
</dbReference>
<evidence type="ECO:0000313" key="5">
    <source>
        <dbReference type="Proteomes" id="UP000219494"/>
    </source>
</evidence>
<evidence type="ECO:0000256" key="2">
    <source>
        <dbReference type="ARBA" id="ARBA00023315"/>
    </source>
</evidence>
<organism evidence="4 5">
    <name type="scientific">Sphingomonas guangdongensis</name>
    <dbReference type="NCBI Taxonomy" id="1141890"/>
    <lineage>
        <taxon>Bacteria</taxon>
        <taxon>Pseudomonadati</taxon>
        <taxon>Pseudomonadota</taxon>
        <taxon>Alphaproteobacteria</taxon>
        <taxon>Sphingomonadales</taxon>
        <taxon>Sphingomonadaceae</taxon>
        <taxon>Sphingomonas</taxon>
    </lineage>
</organism>
<name>A0A285QYE1_9SPHN</name>
<dbReference type="Pfam" id="PF08445">
    <property type="entry name" value="FR47"/>
    <property type="match status" value="1"/>
</dbReference>
<dbReference type="RefSeq" id="WP_097063930.1">
    <property type="nucleotide sequence ID" value="NZ_OBMI01000002.1"/>
</dbReference>
<dbReference type="SUPFAM" id="SSF55729">
    <property type="entry name" value="Acyl-CoA N-acyltransferases (Nat)"/>
    <property type="match status" value="1"/>
</dbReference>
<evidence type="ECO:0000256" key="1">
    <source>
        <dbReference type="ARBA" id="ARBA00022679"/>
    </source>
</evidence>
<keyword evidence="1 4" id="KW-0808">Transferase</keyword>
<reference evidence="4 5" key="1">
    <citation type="submission" date="2017-07" db="EMBL/GenBank/DDBJ databases">
        <authorList>
            <person name="Sun Z.S."/>
            <person name="Albrecht U."/>
            <person name="Echele G."/>
            <person name="Lee C.C."/>
        </authorList>
    </citation>
    <scope>NUCLEOTIDE SEQUENCE [LARGE SCALE GENOMIC DNA]</scope>
    <source>
        <strain evidence="4 5">CGMCC 1.12672</strain>
    </source>
</reference>
<dbReference type="InterPro" id="IPR050680">
    <property type="entry name" value="YpeA/RimI_acetyltransf"/>
</dbReference>
<dbReference type="Gene3D" id="3.40.630.30">
    <property type="match status" value="1"/>
</dbReference>
<dbReference type="CDD" id="cd04301">
    <property type="entry name" value="NAT_SF"/>
    <property type="match status" value="1"/>
</dbReference>
<dbReference type="InterPro" id="IPR013653">
    <property type="entry name" value="GCN5-like_dom"/>
</dbReference>
<feature type="domain" description="N-acetyltransferase" evidence="3">
    <location>
        <begin position="103"/>
        <end position="235"/>
    </location>
</feature>
<dbReference type="PANTHER" id="PTHR43420:SF3">
    <property type="entry name" value="N-ACETYLTRANSFERASE DOMAIN-CONTAINING PROTEIN"/>
    <property type="match status" value="1"/>
</dbReference>
<dbReference type="Proteomes" id="UP000219494">
    <property type="component" value="Unassembled WGS sequence"/>
</dbReference>
<protein>
    <submittedName>
        <fullName evidence="4">Predicted acetyltransferase, GNAT family</fullName>
    </submittedName>
</protein>
<keyword evidence="2" id="KW-0012">Acyltransferase</keyword>
<dbReference type="GO" id="GO:0016747">
    <property type="term" value="F:acyltransferase activity, transferring groups other than amino-acyl groups"/>
    <property type="evidence" value="ECO:0007669"/>
    <property type="project" value="InterPro"/>
</dbReference>
<dbReference type="InterPro" id="IPR000182">
    <property type="entry name" value="GNAT_dom"/>
</dbReference>
<gene>
    <name evidence="4" type="ORF">SAMN06297144_2099</name>
</gene>
<dbReference type="EMBL" id="OBMI01000002">
    <property type="protein sequence ID" value="SOB86980.1"/>
    <property type="molecule type" value="Genomic_DNA"/>
</dbReference>
<accession>A0A285QYE1</accession>
<sequence length="235" mass="25045">MDRPDLSLLERPLWHALNDGWRAHAEGSARALRLQRDVGVFAAAADASSPALAALAALLPDDGGELWLVERNPPEPPGSVTVRTARCVQMVAERTASAPASDLPIKPLGETDAADMLALADLTRPGPYILGTQRLGAFIGVRDDAGRLIAMAGERMRMGGLAEVSGVCTHPDAQGRGLATLLMRHVIARIVARGERPFLHAYDSNAAAIALYERLGFRLTGTVAVRVVRRADHAI</sequence>
<keyword evidence="5" id="KW-1185">Reference proteome</keyword>
<dbReference type="OrthoDB" id="9797456at2"/>
<proteinExistence type="predicted"/>
<evidence type="ECO:0000313" key="4">
    <source>
        <dbReference type="EMBL" id="SOB86980.1"/>
    </source>
</evidence>
<dbReference type="InterPro" id="IPR016181">
    <property type="entry name" value="Acyl_CoA_acyltransferase"/>
</dbReference>
<evidence type="ECO:0000259" key="3">
    <source>
        <dbReference type="PROSITE" id="PS51186"/>
    </source>
</evidence>
<dbReference type="PANTHER" id="PTHR43420">
    <property type="entry name" value="ACETYLTRANSFERASE"/>
    <property type="match status" value="1"/>
</dbReference>
<dbReference type="AlphaFoldDB" id="A0A285QYE1"/>